<keyword evidence="3" id="KW-1185">Reference proteome</keyword>
<dbReference type="GeneID" id="71983325"/>
<gene>
    <name evidence="2" type="ORF">CLAFUR5_03447</name>
</gene>
<dbReference type="PANTHER" id="PTHR38790">
    <property type="entry name" value="2EXR DOMAIN-CONTAINING PROTEIN-RELATED"/>
    <property type="match status" value="1"/>
</dbReference>
<feature type="region of interest" description="Disordered" evidence="1">
    <location>
        <begin position="180"/>
        <end position="234"/>
    </location>
</feature>
<dbReference type="KEGG" id="ffu:CLAFUR5_03447"/>
<evidence type="ECO:0000313" key="2">
    <source>
        <dbReference type="EMBL" id="UJO13990.1"/>
    </source>
</evidence>
<dbReference type="RefSeq" id="XP_047758356.1">
    <property type="nucleotide sequence ID" value="XM_047902595.1"/>
</dbReference>
<evidence type="ECO:0000313" key="3">
    <source>
        <dbReference type="Proteomes" id="UP000756132"/>
    </source>
</evidence>
<dbReference type="Proteomes" id="UP000756132">
    <property type="component" value="Chromosome 2"/>
</dbReference>
<name>A0A9Q8LAV7_PASFU</name>
<proteinExistence type="predicted"/>
<dbReference type="EMBL" id="CP090164">
    <property type="protein sequence ID" value="UJO13990.1"/>
    <property type="molecule type" value="Genomic_DNA"/>
</dbReference>
<dbReference type="AlphaFoldDB" id="A0A9Q8LAV7"/>
<feature type="compositionally biased region" description="Basic residues" evidence="1">
    <location>
        <begin position="224"/>
        <end position="234"/>
    </location>
</feature>
<accession>A0A9Q8LAV7</accession>
<feature type="compositionally biased region" description="Basic and acidic residues" evidence="1">
    <location>
        <begin position="180"/>
        <end position="203"/>
    </location>
</feature>
<protein>
    <submittedName>
        <fullName evidence="2">Uncharacterized protein</fullName>
    </submittedName>
</protein>
<evidence type="ECO:0000256" key="1">
    <source>
        <dbReference type="SAM" id="MobiDB-lite"/>
    </source>
</evidence>
<reference evidence="2" key="1">
    <citation type="submission" date="2021-12" db="EMBL/GenBank/DDBJ databases">
        <authorList>
            <person name="Zaccaron A."/>
            <person name="Stergiopoulos I."/>
        </authorList>
    </citation>
    <scope>NUCLEOTIDE SEQUENCE</scope>
    <source>
        <strain evidence="2">Race5_Kim</strain>
    </source>
</reference>
<feature type="compositionally biased region" description="Basic and acidic residues" evidence="1">
    <location>
        <begin position="212"/>
        <end position="223"/>
    </location>
</feature>
<dbReference type="PANTHER" id="PTHR38790:SF4">
    <property type="entry name" value="2EXR DOMAIN-CONTAINING PROTEIN"/>
    <property type="match status" value="1"/>
</dbReference>
<reference evidence="2" key="2">
    <citation type="journal article" date="2022" name="Microb. Genom.">
        <title>A chromosome-scale genome assembly of the tomato pathogen Cladosporium fulvum reveals a compartmentalized genome architecture and the presence of a dispensable chromosome.</title>
        <authorList>
            <person name="Zaccaron A.Z."/>
            <person name="Chen L.H."/>
            <person name="Samaras A."/>
            <person name="Stergiopoulos I."/>
        </authorList>
    </citation>
    <scope>NUCLEOTIDE SEQUENCE</scope>
    <source>
        <strain evidence="2">Race5_Kim</strain>
    </source>
</reference>
<sequence>MNKPRRKHRLCCKSWSPVTESLSLQLLRVSRLIYNEAALVVFADNTWLIEASQGGFQRFMAKLMPCQLRAIKEIELYCRLRYSERGVLPRSGLTIGKNLASLRRLRVGVVLDHHYIQTREDKDLGKCLKPLADLAQGQLDVVKLSVSRVKGKVSKELHKRFQDLESFMRLSKAELEERRAKMKQDKAEEVAQARDEVREKEEAQAQAQARQQEARNASRDMARAKRGLRALKKS</sequence>
<organism evidence="2 3">
    <name type="scientific">Passalora fulva</name>
    <name type="common">Tomato leaf mold</name>
    <name type="synonym">Cladosporium fulvum</name>
    <dbReference type="NCBI Taxonomy" id="5499"/>
    <lineage>
        <taxon>Eukaryota</taxon>
        <taxon>Fungi</taxon>
        <taxon>Dikarya</taxon>
        <taxon>Ascomycota</taxon>
        <taxon>Pezizomycotina</taxon>
        <taxon>Dothideomycetes</taxon>
        <taxon>Dothideomycetidae</taxon>
        <taxon>Mycosphaerellales</taxon>
        <taxon>Mycosphaerellaceae</taxon>
        <taxon>Fulvia</taxon>
    </lineage>
</organism>